<dbReference type="Gene3D" id="3.30.40.230">
    <property type="match status" value="1"/>
</dbReference>
<evidence type="ECO:0000259" key="11">
    <source>
        <dbReference type="PROSITE" id="PS50862"/>
    </source>
</evidence>
<dbReference type="Gene3D" id="3.40.50.800">
    <property type="entry name" value="Anticodon-binding domain"/>
    <property type="match status" value="1"/>
</dbReference>
<dbReference type="VEuPathDB" id="PlasmoDB:PGSY75_1420400"/>
<feature type="compositionally biased region" description="Basic and acidic residues" evidence="9">
    <location>
        <begin position="378"/>
        <end position="399"/>
    </location>
</feature>
<dbReference type="Gene3D" id="3.30.720.200">
    <property type="match status" value="1"/>
</dbReference>
<dbReference type="InterPro" id="IPR033731">
    <property type="entry name" value="GlyRS-like_core"/>
</dbReference>
<sequence>MIIIVIFLLSMFFFENKTYSFISKINIKNIRYNNNNKYHLFPSRELRKVSSFVLDNKVLYNKQKIRKRKFNFFYVFSNKMSDINNIKEQKENDECGSVEELIEKYSCEISSLIERNQCIKEMNDEELKKEYMENEKLLQEKKMKLKDLYSKPSEELKLIENRTKLENLVKRKFFYTNSFEIYGGASGLFDYGPSGCLLKSELENLWRCHFIYYDEMLEISGSCVTPYQVLKTSGHVDRFTDLMIRDVVTNDCYRADKYLGDFLRAKIEELRKKNTKEDEHVEEKEKKQKRVDDINHKNNNDDNNINNINNINNCNTFGGGENDTEVLIQKIELILRKLDGMNQDEIKEIIKEYNIKSPLKNDLSDPFPFNLMFQTKIGPKDDNTEDKNKEKCKNVDDNKNLNNTNTNNNNNNNMNNIAFLRPETAQGIFVNFKKLLEYNGGKTPFAGAQLGLGFRNEISPRNGLLRVREFQMAEIEYFVNPKKKNHEKYDLFKYLMLPLYPRDNQLTDGMIIKNMTLEEAVEKKIIANEALAYFLARTYLFLLKCGINKDGIRFRQHLKTEMAHYANDCWDAEILTSFGFIEVVGHADRSAYDLQHHMKYTGANLYACEKYNEPIEMEFVKMIPNKAKIGHTFKSDQNKIYSCLNEKTNEELLLIDEELNKNNKYILNVVNNDSTDNEYKFELTRDMLSFQKYKKKVQEENFIPNVIEPSFGIGRLIFCILEHSFRIRKFTDDKEERQYLSLPYKLAPIKCSILSISNNKAFYPYIKQIQMLLNQYNISSKIDNSSVSIGKKYARTDEIGIPFAVTIDFQTLKDKTITLRERDSMLQIRISMSHLVDIINSMLHAKKYWNEYISQYGLFTQQVLDS</sequence>
<evidence type="ECO:0000256" key="4">
    <source>
        <dbReference type="ARBA" id="ARBA00022741"/>
    </source>
</evidence>
<dbReference type="FunFam" id="3.30.930.10:FF:000091">
    <property type="entry name" value="Glycine--tRNA ligase"/>
    <property type="match status" value="1"/>
</dbReference>
<keyword evidence="4" id="KW-0547">Nucleotide-binding</keyword>
<dbReference type="GO" id="GO:0005739">
    <property type="term" value="C:mitochondrion"/>
    <property type="evidence" value="ECO:0007669"/>
    <property type="project" value="TreeGrafter"/>
</dbReference>
<evidence type="ECO:0000313" key="12">
    <source>
        <dbReference type="EMBL" id="KYN95811.1"/>
    </source>
</evidence>
<dbReference type="Gene3D" id="3.30.930.10">
    <property type="entry name" value="Bira Bifunctional Protein, Domain 2"/>
    <property type="match status" value="1"/>
</dbReference>
<evidence type="ECO:0000256" key="10">
    <source>
        <dbReference type="SAM" id="SignalP"/>
    </source>
</evidence>
<name>A0A151LA35_9APIC</name>
<protein>
    <recommendedName>
        <fullName evidence="2">glycine--tRNA ligase</fullName>
        <ecNumber evidence="2">6.1.1.14</ecNumber>
    </recommendedName>
    <alternativeName>
        <fullName evidence="8">Diadenosine tetraphosphate synthetase</fullName>
    </alternativeName>
</protein>
<dbReference type="InterPro" id="IPR002315">
    <property type="entry name" value="tRNA-synt_gly"/>
</dbReference>
<evidence type="ECO:0000256" key="5">
    <source>
        <dbReference type="ARBA" id="ARBA00022840"/>
    </source>
</evidence>
<feature type="chain" id="PRO_5007584035" description="glycine--tRNA ligase" evidence="10">
    <location>
        <begin position="21"/>
        <end position="866"/>
    </location>
</feature>
<keyword evidence="6" id="KW-0648">Protein biosynthesis</keyword>
<feature type="domain" description="Aminoacyl-transfer RNA synthetases class-II family profile" evidence="11">
    <location>
        <begin position="419"/>
        <end position="748"/>
    </location>
</feature>
<dbReference type="RefSeq" id="XP_018639277.1">
    <property type="nucleotide sequence ID" value="XM_018787905.1"/>
</dbReference>
<dbReference type="GO" id="GO:0004820">
    <property type="term" value="F:glycine-tRNA ligase activity"/>
    <property type="evidence" value="ECO:0007669"/>
    <property type="project" value="UniProtKB-EC"/>
</dbReference>
<dbReference type="PANTHER" id="PTHR10745:SF0">
    <property type="entry name" value="GLYCINE--TRNA LIGASE"/>
    <property type="match status" value="1"/>
</dbReference>
<comment type="caution">
    <text evidence="12">The sequence shown here is derived from an EMBL/GenBank/DDBJ whole genome shotgun (WGS) entry which is preliminary data.</text>
</comment>
<organism evidence="12 13">
    <name type="scientific">Plasmodium gaboni</name>
    <dbReference type="NCBI Taxonomy" id="647221"/>
    <lineage>
        <taxon>Eukaryota</taxon>
        <taxon>Sar</taxon>
        <taxon>Alveolata</taxon>
        <taxon>Apicomplexa</taxon>
        <taxon>Aconoidasida</taxon>
        <taxon>Haemosporida</taxon>
        <taxon>Plasmodiidae</taxon>
        <taxon>Plasmodium</taxon>
        <taxon>Plasmodium (Laverania)</taxon>
    </lineage>
</organism>
<dbReference type="InterPro" id="IPR002314">
    <property type="entry name" value="aa-tRNA-synt_IIb"/>
</dbReference>
<evidence type="ECO:0000256" key="2">
    <source>
        <dbReference type="ARBA" id="ARBA00012829"/>
    </source>
</evidence>
<feature type="region of interest" description="Disordered" evidence="9">
    <location>
        <begin position="376"/>
        <end position="412"/>
    </location>
</feature>
<accession>A0A151LA35</accession>
<dbReference type="EMBL" id="LVLB01000015">
    <property type="protein sequence ID" value="KYN95811.1"/>
    <property type="molecule type" value="Genomic_DNA"/>
</dbReference>
<dbReference type="SUPFAM" id="SSF55681">
    <property type="entry name" value="Class II aaRS and biotin synthetases"/>
    <property type="match status" value="1"/>
</dbReference>
<dbReference type="GeneID" id="29778501"/>
<keyword evidence="7" id="KW-0030">Aminoacyl-tRNA synthetase</keyword>
<evidence type="ECO:0000256" key="9">
    <source>
        <dbReference type="SAM" id="MobiDB-lite"/>
    </source>
</evidence>
<dbReference type="InterPro" id="IPR036621">
    <property type="entry name" value="Anticodon-bd_dom_sf"/>
</dbReference>
<dbReference type="VEuPathDB" id="PlasmoDB:PGABG01_1418800"/>
<dbReference type="SUPFAM" id="SSF52954">
    <property type="entry name" value="Class II aaRS ABD-related"/>
    <property type="match status" value="1"/>
</dbReference>
<gene>
    <name evidence="12" type="ORF">PGSY75_1420400</name>
</gene>
<dbReference type="InterPro" id="IPR027031">
    <property type="entry name" value="Gly-tRNA_synthase/POLG2"/>
</dbReference>
<dbReference type="EC" id="6.1.1.14" evidence="2"/>
<proteinExistence type="inferred from homology"/>
<dbReference type="Pfam" id="PF00587">
    <property type="entry name" value="tRNA-synt_2b"/>
    <property type="match status" value="1"/>
</dbReference>
<keyword evidence="3 12" id="KW-0436">Ligase</keyword>
<dbReference type="AlphaFoldDB" id="A0A151LA35"/>
<evidence type="ECO:0000256" key="1">
    <source>
        <dbReference type="ARBA" id="ARBA00008226"/>
    </source>
</evidence>
<dbReference type="GO" id="GO:0005524">
    <property type="term" value="F:ATP binding"/>
    <property type="evidence" value="ECO:0007669"/>
    <property type="project" value="UniProtKB-KW"/>
</dbReference>
<evidence type="ECO:0000256" key="6">
    <source>
        <dbReference type="ARBA" id="ARBA00022917"/>
    </source>
</evidence>
<dbReference type="InterPro" id="IPR004154">
    <property type="entry name" value="Anticodon-bd"/>
</dbReference>
<feature type="compositionally biased region" description="Basic and acidic residues" evidence="9">
    <location>
        <begin position="273"/>
        <end position="300"/>
    </location>
</feature>
<feature type="region of interest" description="Disordered" evidence="9">
    <location>
        <begin position="273"/>
        <end position="301"/>
    </location>
</feature>
<dbReference type="InterPro" id="IPR006195">
    <property type="entry name" value="aa-tRNA-synth_II"/>
</dbReference>
<dbReference type="NCBIfam" id="TIGR00389">
    <property type="entry name" value="glyS_dimeric"/>
    <property type="match status" value="1"/>
</dbReference>
<dbReference type="NCBIfam" id="NF003211">
    <property type="entry name" value="PRK04173.1"/>
    <property type="match status" value="1"/>
</dbReference>
<feature type="signal peptide" evidence="10">
    <location>
        <begin position="1"/>
        <end position="20"/>
    </location>
</feature>
<dbReference type="PRINTS" id="PR01043">
    <property type="entry name" value="TRNASYNTHGLY"/>
</dbReference>
<reference evidence="12 13" key="1">
    <citation type="journal article" date="2016" name="Nat. Commun.">
        <title>Genomes of cryptic chimpanzee Plasmodium species reveal key evolutionary events leading to human malaria.</title>
        <authorList>
            <person name="Sundararaman S.A."/>
            <person name="Plenderleith L.J."/>
            <person name="Liu W."/>
            <person name="Loy D.E."/>
            <person name="Learn G.H."/>
            <person name="Li Y."/>
            <person name="Shaw K.S."/>
            <person name="Ayouba A."/>
            <person name="Peeters M."/>
            <person name="Speede S."/>
            <person name="Shaw G.M."/>
            <person name="Bushman F.D."/>
            <person name="Brisson D."/>
            <person name="Rayner J.C."/>
            <person name="Sharp P.M."/>
            <person name="Hahn B.H."/>
        </authorList>
    </citation>
    <scope>NUCLEOTIDE SEQUENCE [LARGE SCALE GENOMIC DNA]</scope>
    <source>
        <strain evidence="12 13">SY75</strain>
    </source>
</reference>
<dbReference type="Proteomes" id="UP000076004">
    <property type="component" value="Unassembled WGS sequence"/>
</dbReference>
<keyword evidence="5" id="KW-0067">ATP-binding</keyword>
<dbReference type="CDD" id="cd00774">
    <property type="entry name" value="GlyRS-like_core"/>
    <property type="match status" value="1"/>
</dbReference>
<dbReference type="PROSITE" id="PS50862">
    <property type="entry name" value="AA_TRNA_LIGASE_II"/>
    <property type="match status" value="1"/>
</dbReference>
<keyword evidence="10" id="KW-0732">Signal</keyword>
<dbReference type="Pfam" id="PF03129">
    <property type="entry name" value="HGTP_anticodon"/>
    <property type="match status" value="1"/>
</dbReference>
<dbReference type="PANTHER" id="PTHR10745">
    <property type="entry name" value="GLYCYL-TRNA SYNTHETASE/DNA POLYMERASE SUBUNIT GAMMA-2"/>
    <property type="match status" value="1"/>
</dbReference>
<comment type="similarity">
    <text evidence="1">Belongs to the class-II aminoacyl-tRNA synthetase family.</text>
</comment>
<dbReference type="GO" id="GO:0070150">
    <property type="term" value="P:mitochondrial glycyl-tRNA aminoacylation"/>
    <property type="evidence" value="ECO:0007669"/>
    <property type="project" value="TreeGrafter"/>
</dbReference>
<dbReference type="FunFam" id="3.40.50.800:FF:000004">
    <property type="entry name" value="Glycine--tRNA ligase 2"/>
    <property type="match status" value="1"/>
</dbReference>
<feature type="compositionally biased region" description="Low complexity" evidence="9">
    <location>
        <begin position="400"/>
        <end position="412"/>
    </location>
</feature>
<evidence type="ECO:0000256" key="8">
    <source>
        <dbReference type="ARBA" id="ARBA00030057"/>
    </source>
</evidence>
<dbReference type="KEGG" id="pgab:PGSY75_1420400"/>
<evidence type="ECO:0000256" key="3">
    <source>
        <dbReference type="ARBA" id="ARBA00022598"/>
    </source>
</evidence>
<evidence type="ECO:0000256" key="7">
    <source>
        <dbReference type="ARBA" id="ARBA00023146"/>
    </source>
</evidence>
<evidence type="ECO:0000313" key="13">
    <source>
        <dbReference type="Proteomes" id="UP000076004"/>
    </source>
</evidence>
<dbReference type="InterPro" id="IPR045864">
    <property type="entry name" value="aa-tRNA-synth_II/BPL/LPL"/>
</dbReference>